<comment type="caution">
    <text evidence="2">The sequence shown here is derived from an EMBL/GenBank/DDBJ whole genome shotgun (WGS) entry which is preliminary data.</text>
</comment>
<feature type="compositionally biased region" description="Basic and acidic residues" evidence="1">
    <location>
        <begin position="35"/>
        <end position="44"/>
    </location>
</feature>
<gene>
    <name evidence="2" type="ORF">DFH05DRAFT_1461927</name>
</gene>
<dbReference type="Proteomes" id="UP001142393">
    <property type="component" value="Unassembled WGS sequence"/>
</dbReference>
<evidence type="ECO:0000256" key="1">
    <source>
        <dbReference type="SAM" id="MobiDB-lite"/>
    </source>
</evidence>
<organism evidence="2 3">
    <name type="scientific">Lentinula detonsa</name>
    <dbReference type="NCBI Taxonomy" id="2804962"/>
    <lineage>
        <taxon>Eukaryota</taxon>
        <taxon>Fungi</taxon>
        <taxon>Dikarya</taxon>
        <taxon>Basidiomycota</taxon>
        <taxon>Agaricomycotina</taxon>
        <taxon>Agaricomycetes</taxon>
        <taxon>Agaricomycetidae</taxon>
        <taxon>Agaricales</taxon>
        <taxon>Marasmiineae</taxon>
        <taxon>Omphalotaceae</taxon>
        <taxon>Lentinula</taxon>
    </lineage>
</organism>
<accession>A0A9W8NW20</accession>
<evidence type="ECO:0000313" key="2">
    <source>
        <dbReference type="EMBL" id="KAJ3741843.1"/>
    </source>
</evidence>
<evidence type="ECO:0000313" key="3">
    <source>
        <dbReference type="Proteomes" id="UP001142393"/>
    </source>
</evidence>
<keyword evidence="3" id="KW-1185">Reference proteome</keyword>
<dbReference type="EMBL" id="JANVFU010000011">
    <property type="protein sequence ID" value="KAJ3741843.1"/>
    <property type="molecule type" value="Genomic_DNA"/>
</dbReference>
<name>A0A9W8NW20_9AGAR</name>
<reference evidence="2 3" key="1">
    <citation type="journal article" date="2023" name="Proc. Natl. Acad. Sci. U.S.A.">
        <title>A global phylogenomic analysis of the shiitake genus Lentinula.</title>
        <authorList>
            <person name="Sierra-Patev S."/>
            <person name="Min B."/>
            <person name="Naranjo-Ortiz M."/>
            <person name="Looney B."/>
            <person name="Konkel Z."/>
            <person name="Slot J.C."/>
            <person name="Sakamoto Y."/>
            <person name="Steenwyk J.L."/>
            <person name="Rokas A."/>
            <person name="Carro J."/>
            <person name="Camarero S."/>
            <person name="Ferreira P."/>
            <person name="Molpeceres G."/>
            <person name="Ruiz-Duenas F.J."/>
            <person name="Serrano A."/>
            <person name="Henrissat B."/>
            <person name="Drula E."/>
            <person name="Hughes K.W."/>
            <person name="Mata J.L."/>
            <person name="Ishikawa N.K."/>
            <person name="Vargas-Isla R."/>
            <person name="Ushijima S."/>
            <person name="Smith C.A."/>
            <person name="Donoghue J."/>
            <person name="Ahrendt S."/>
            <person name="Andreopoulos W."/>
            <person name="He G."/>
            <person name="LaButti K."/>
            <person name="Lipzen A."/>
            <person name="Ng V."/>
            <person name="Riley R."/>
            <person name="Sandor L."/>
            <person name="Barry K."/>
            <person name="Martinez A.T."/>
            <person name="Xiao Y."/>
            <person name="Gibbons J.G."/>
            <person name="Terashima K."/>
            <person name="Grigoriev I.V."/>
            <person name="Hibbett D."/>
        </authorList>
    </citation>
    <scope>NUCLEOTIDE SEQUENCE [LARGE SCALE GENOMIC DNA]</scope>
    <source>
        <strain evidence="2 3">TFB7810</strain>
    </source>
</reference>
<feature type="compositionally biased region" description="Basic and acidic residues" evidence="1">
    <location>
        <begin position="9"/>
        <end position="21"/>
    </location>
</feature>
<protein>
    <submittedName>
        <fullName evidence="2">Uncharacterized protein</fullName>
    </submittedName>
</protein>
<feature type="region of interest" description="Disordered" evidence="1">
    <location>
        <begin position="1"/>
        <end position="44"/>
    </location>
</feature>
<dbReference type="AlphaFoldDB" id="A0A9W8NW20"/>
<sequence length="125" mass="14420">MFSSTTKQKANERDKAQETLRRFISRTPNNNYTFDSERDAPQSEICRDDPNNHECITFPHDTSPDRILNFACYLQQLEFDRVLVPVPCGVSYIASDEFKADVRSHAVPWVLLFVTDGARKNLYGM</sequence>
<proteinExistence type="predicted"/>